<feature type="signal peptide" evidence="1">
    <location>
        <begin position="1"/>
        <end position="29"/>
    </location>
</feature>
<dbReference type="RefSeq" id="WP_243923192.1">
    <property type="nucleotide sequence ID" value="NZ_JALHLG010000035.1"/>
</dbReference>
<dbReference type="Proteomes" id="UP001202281">
    <property type="component" value="Unassembled WGS sequence"/>
</dbReference>
<evidence type="ECO:0000256" key="1">
    <source>
        <dbReference type="SAM" id="SignalP"/>
    </source>
</evidence>
<proteinExistence type="predicted"/>
<sequence>MLRYRKHTGIPALAFAGLAVLALPTAAQARGQAQSSGCAAEPVIDTKTSLTDLSDIWFGDGSFRYAIMLATNARSGTGTFAFIGDPNQLKPGAKVCIPHSGEAERMRRRYNRYLTAVQDMSLAEPWEEVNTLDPLPKSGTYRVATWIRADQVSRYPSSPSSGFNYAVGGDTWVTLEPHLKAFCKDYVRTVSDNPAALTLRLEERLGLPPVSAKAYFAVLEIDAASSSGGKKVFRPCAVPATDTTSCAAGTPTANQPFFYQQYYDSYGTAMPAEYPWTSLGYTFDWAPQPATLSKLMEYVRVGESEYVVPKGTMAKFIGTYSTAQYCAP</sequence>
<organism evidence="2 3">
    <name type="scientific">Novosphingobium beihaiensis</name>
    <dbReference type="NCBI Taxonomy" id="2930389"/>
    <lineage>
        <taxon>Bacteria</taxon>
        <taxon>Pseudomonadati</taxon>
        <taxon>Pseudomonadota</taxon>
        <taxon>Alphaproteobacteria</taxon>
        <taxon>Sphingomonadales</taxon>
        <taxon>Sphingomonadaceae</taxon>
        <taxon>Novosphingobium</taxon>
    </lineage>
</organism>
<evidence type="ECO:0000313" key="2">
    <source>
        <dbReference type="EMBL" id="MCJ2188473.1"/>
    </source>
</evidence>
<gene>
    <name evidence="2" type="ORF">MTR66_16825</name>
</gene>
<protein>
    <submittedName>
        <fullName evidence="2">Uncharacterized protein</fullName>
    </submittedName>
</protein>
<keyword evidence="3" id="KW-1185">Reference proteome</keyword>
<comment type="caution">
    <text evidence="2">The sequence shown here is derived from an EMBL/GenBank/DDBJ whole genome shotgun (WGS) entry which is preliminary data.</text>
</comment>
<keyword evidence="1" id="KW-0732">Signal</keyword>
<dbReference type="EMBL" id="JALHLG010000035">
    <property type="protein sequence ID" value="MCJ2188473.1"/>
    <property type="molecule type" value="Genomic_DNA"/>
</dbReference>
<feature type="chain" id="PRO_5047332059" evidence="1">
    <location>
        <begin position="30"/>
        <end position="328"/>
    </location>
</feature>
<evidence type="ECO:0000313" key="3">
    <source>
        <dbReference type="Proteomes" id="UP001202281"/>
    </source>
</evidence>
<name>A0ABT0BTU4_9SPHN</name>
<reference evidence="2 3" key="1">
    <citation type="submission" date="2022-04" db="EMBL/GenBank/DDBJ databases">
        <title>Identification of a novel bacterium isolated from mangrove sediments.</title>
        <authorList>
            <person name="Pan X."/>
        </authorList>
    </citation>
    <scope>NUCLEOTIDE SEQUENCE [LARGE SCALE GENOMIC DNA]</scope>
    <source>
        <strain evidence="2 3">B2638</strain>
    </source>
</reference>
<accession>A0ABT0BTU4</accession>